<gene>
    <name evidence="2" type="ORF">GCM10007423_45890</name>
</gene>
<comment type="caution">
    <text evidence="2">The sequence shown here is derived from an EMBL/GenBank/DDBJ whole genome shotgun (WGS) entry which is preliminary data.</text>
</comment>
<sequence length="129" mass="15295">MKDSERISNLEEMLAEILMRLDRVDAELVQLGKGQSQTIGRMDTLEENMRDLAKHMFRLNDRQTLVEETMRDISATNRIIFERMATKDDLRSMATKDDLAKLFEFMMDRFDKTDARFDDIRKRLDDLGR</sequence>
<dbReference type="EMBL" id="BMIA01000003">
    <property type="protein sequence ID" value="GGH46275.1"/>
    <property type="molecule type" value="Genomic_DNA"/>
</dbReference>
<accession>A0ABQ1Z407</accession>
<evidence type="ECO:0000313" key="2">
    <source>
        <dbReference type="EMBL" id="GGH46275.1"/>
    </source>
</evidence>
<dbReference type="Proteomes" id="UP000600214">
    <property type="component" value="Unassembled WGS sequence"/>
</dbReference>
<proteinExistence type="predicted"/>
<keyword evidence="1" id="KW-0175">Coiled coil</keyword>
<reference evidence="3" key="1">
    <citation type="journal article" date="2019" name="Int. J. Syst. Evol. Microbiol.">
        <title>The Global Catalogue of Microorganisms (GCM) 10K type strain sequencing project: providing services to taxonomists for standard genome sequencing and annotation.</title>
        <authorList>
            <consortium name="The Broad Institute Genomics Platform"/>
            <consortium name="The Broad Institute Genome Sequencing Center for Infectious Disease"/>
            <person name="Wu L."/>
            <person name="Ma J."/>
        </authorList>
    </citation>
    <scope>NUCLEOTIDE SEQUENCE [LARGE SCALE GENOMIC DNA]</scope>
    <source>
        <strain evidence="3">CGMCC 1.15288</strain>
    </source>
</reference>
<dbReference type="RefSeq" id="WP_188936454.1">
    <property type="nucleotide sequence ID" value="NZ_BMIA01000003.1"/>
</dbReference>
<evidence type="ECO:0000256" key="1">
    <source>
        <dbReference type="SAM" id="Coils"/>
    </source>
</evidence>
<feature type="coiled-coil region" evidence="1">
    <location>
        <begin position="7"/>
        <end position="62"/>
    </location>
</feature>
<organism evidence="2 3">
    <name type="scientific">Dyadobacter endophyticus</name>
    <dbReference type="NCBI Taxonomy" id="1749036"/>
    <lineage>
        <taxon>Bacteria</taxon>
        <taxon>Pseudomonadati</taxon>
        <taxon>Bacteroidota</taxon>
        <taxon>Cytophagia</taxon>
        <taxon>Cytophagales</taxon>
        <taxon>Spirosomataceae</taxon>
        <taxon>Dyadobacter</taxon>
    </lineage>
</organism>
<protein>
    <submittedName>
        <fullName evidence="2">Uncharacterized protein</fullName>
    </submittedName>
</protein>
<evidence type="ECO:0000313" key="3">
    <source>
        <dbReference type="Proteomes" id="UP000600214"/>
    </source>
</evidence>
<keyword evidence="3" id="KW-1185">Reference proteome</keyword>
<name>A0ABQ1Z407_9BACT</name>